<protein>
    <recommendedName>
        <fullName evidence="4">FK506-binding protein</fullName>
        <ecNumber evidence="4">5.2.1.8</ecNumber>
    </recommendedName>
</protein>
<evidence type="ECO:0000256" key="4">
    <source>
        <dbReference type="PIRNR" id="PIRNR001473"/>
    </source>
</evidence>
<keyword evidence="8" id="KW-1185">Reference proteome</keyword>
<dbReference type="PANTHER" id="PTHR43811:SF19">
    <property type="entry name" value="39 KDA FK506-BINDING NUCLEAR PROTEIN"/>
    <property type="match status" value="1"/>
</dbReference>
<dbReference type="Gene3D" id="3.10.50.40">
    <property type="match status" value="1"/>
</dbReference>
<dbReference type="Proteomes" id="UP000694904">
    <property type="component" value="Chromosome 2"/>
</dbReference>
<dbReference type="GeneID" id="108621694"/>
<evidence type="ECO:0000256" key="5">
    <source>
        <dbReference type="PROSITE-ProRule" id="PRU00277"/>
    </source>
</evidence>
<dbReference type="EC" id="5.2.1.8" evidence="4"/>
<comment type="catalytic activity">
    <reaction evidence="1 4 5">
        <text>[protein]-peptidylproline (omega=180) = [protein]-peptidylproline (omega=0)</text>
        <dbReference type="Rhea" id="RHEA:16237"/>
        <dbReference type="Rhea" id="RHEA-COMP:10747"/>
        <dbReference type="Rhea" id="RHEA-COMP:10748"/>
        <dbReference type="ChEBI" id="CHEBI:83833"/>
        <dbReference type="ChEBI" id="CHEBI:83834"/>
        <dbReference type="EC" id="5.2.1.8"/>
    </reaction>
</comment>
<evidence type="ECO:0000313" key="9">
    <source>
        <dbReference type="RefSeq" id="XP_017874640.1"/>
    </source>
</evidence>
<proteinExistence type="inferred from homology"/>
<feature type="domain" description="PPIase FKBP-type" evidence="7">
    <location>
        <begin position="282"/>
        <end position="370"/>
    </location>
</feature>
<dbReference type="PROSITE" id="PS50059">
    <property type="entry name" value="FKBP_PPIASE"/>
    <property type="match status" value="1"/>
</dbReference>
<feature type="compositionally biased region" description="Basic and acidic residues" evidence="6">
    <location>
        <begin position="196"/>
        <end position="206"/>
    </location>
</feature>
<evidence type="ECO:0000256" key="2">
    <source>
        <dbReference type="ARBA" id="ARBA00023110"/>
    </source>
</evidence>
<feature type="compositionally biased region" description="Basic and acidic residues" evidence="6">
    <location>
        <begin position="224"/>
        <end position="247"/>
    </location>
</feature>
<evidence type="ECO:0000256" key="3">
    <source>
        <dbReference type="ARBA" id="ARBA00023235"/>
    </source>
</evidence>
<comment type="similarity">
    <text evidence="4">Belongs to the FKBP-type PPIase family.</text>
</comment>
<dbReference type="Pfam" id="PF17800">
    <property type="entry name" value="NPL"/>
    <property type="match status" value="1"/>
</dbReference>
<keyword evidence="3 4" id="KW-0413">Isomerase</keyword>
<reference evidence="8" key="1">
    <citation type="journal article" date="1997" name="Nucleic Acids Res.">
        <title>tRNAscan-SE: a program for improved detection of transfer RNA genes in genomic sequence.</title>
        <authorList>
            <person name="Lowe T.M."/>
            <person name="Eddy S.R."/>
        </authorList>
    </citation>
    <scope>NUCLEOTIDE SEQUENCE [LARGE SCALE GENOMIC DNA]</scope>
</reference>
<dbReference type="Gene3D" id="2.60.120.340">
    <property type="entry name" value="Nucleoplasmin core domain"/>
    <property type="match status" value="1"/>
</dbReference>
<dbReference type="InterPro" id="IPR023566">
    <property type="entry name" value="PPIase_Fpr3/Fpr4-like"/>
</dbReference>
<name>A0ABM1Q5A4_DROAR</name>
<reference evidence="8" key="2">
    <citation type="journal article" date="2016" name="G3 (Bethesda)">
        <title>Genome Evolution in Three Species of Cactophilic Drosophila.</title>
        <authorList>
            <person name="Sanchez-Flores A."/>
            <person name="Penazola F."/>
            <person name="Carpinteyro-Ponce J."/>
            <person name="Nazario-Yepiz N."/>
            <person name="Abreu-Goodger C."/>
            <person name="Machado C.A."/>
            <person name="Markow T.A."/>
        </authorList>
    </citation>
    <scope>NUCLEOTIDE SEQUENCE [LARGE SCALE GENOMIC DNA]</scope>
</reference>
<feature type="compositionally biased region" description="Acidic residues" evidence="6">
    <location>
        <begin position="124"/>
        <end position="143"/>
    </location>
</feature>
<dbReference type="PIRSF" id="PIRSF001473">
    <property type="entry name" value="FK506-bp_FPR3"/>
    <property type="match status" value="1"/>
</dbReference>
<dbReference type="InterPro" id="IPR046357">
    <property type="entry name" value="PPIase_dom_sf"/>
</dbReference>
<gene>
    <name evidence="9" type="primary">LOC108621694</name>
</gene>
<dbReference type="InterPro" id="IPR041232">
    <property type="entry name" value="NPL"/>
</dbReference>
<dbReference type="SUPFAM" id="SSF54534">
    <property type="entry name" value="FKBP-like"/>
    <property type="match status" value="1"/>
</dbReference>
<feature type="region of interest" description="Disordered" evidence="6">
    <location>
        <begin position="112"/>
        <end position="256"/>
    </location>
</feature>
<feature type="compositionally biased region" description="Acidic residues" evidence="6">
    <location>
        <begin position="155"/>
        <end position="186"/>
    </location>
</feature>
<dbReference type="Pfam" id="PF00254">
    <property type="entry name" value="FKBP_C"/>
    <property type="match status" value="1"/>
</dbReference>
<dbReference type="InterPro" id="IPR001179">
    <property type="entry name" value="PPIase_FKBP_dom"/>
</dbReference>
<sequence length="370" mass="40439">MSMFWGLSMKPNRKYTQTIVKSFHISGVALDEGDSAKVYITADKTKFIVATLSKSLPQMTLDLNFCKGDKIMFQTTGNAVVSLIGYLHDTDESDDEFEDEEEYEKVVNALKKGQKAKGGTDAIQSDEDGGEEDEDEDDDDDMDDSKLAAEYSSLLEDESGDEDDEEDDSDEDEDEDDSDEEDEEENNAAPKAKKAKINETAKKPAKDQNGVTKKQEKQQQQQKSKKENKVVAGSESKKEQVKAKEGKQNIAASTVPGGERTIAGGVKVQDIQAGNGPEAKQGKRVSVYYVGRLKSNNKTFDSMQKGNGFKFALGAGEVIKGWDVGVSGMKVGGKRRITCPAHMAYGARGHPPTIPPNSTLVFDVELKAVH</sequence>
<dbReference type="PANTHER" id="PTHR43811">
    <property type="entry name" value="FKBP-TYPE PEPTIDYL-PROLYL CIS-TRANS ISOMERASE FKPA"/>
    <property type="match status" value="1"/>
</dbReference>
<dbReference type="RefSeq" id="XP_017874640.1">
    <property type="nucleotide sequence ID" value="XM_018019151.1"/>
</dbReference>
<evidence type="ECO:0000256" key="6">
    <source>
        <dbReference type="SAM" id="MobiDB-lite"/>
    </source>
</evidence>
<evidence type="ECO:0000259" key="7">
    <source>
        <dbReference type="PROSITE" id="PS50059"/>
    </source>
</evidence>
<accession>A0ABM1Q5A4</accession>
<keyword evidence="2 4" id="KW-0697">Rotamase</keyword>
<reference evidence="9" key="3">
    <citation type="submission" date="2025-08" db="UniProtKB">
        <authorList>
            <consortium name="RefSeq"/>
        </authorList>
    </citation>
    <scope>IDENTIFICATION</scope>
    <source>
        <tissue evidence="9">Whole organism</tissue>
    </source>
</reference>
<evidence type="ECO:0000256" key="1">
    <source>
        <dbReference type="ARBA" id="ARBA00000971"/>
    </source>
</evidence>
<evidence type="ECO:0000313" key="8">
    <source>
        <dbReference type="Proteomes" id="UP000694904"/>
    </source>
</evidence>
<organism evidence="8 9">
    <name type="scientific">Drosophila arizonae</name>
    <name type="common">Fruit fly</name>
    <dbReference type="NCBI Taxonomy" id="7263"/>
    <lineage>
        <taxon>Eukaryota</taxon>
        <taxon>Metazoa</taxon>
        <taxon>Ecdysozoa</taxon>
        <taxon>Arthropoda</taxon>
        <taxon>Hexapoda</taxon>
        <taxon>Insecta</taxon>
        <taxon>Pterygota</taxon>
        <taxon>Neoptera</taxon>
        <taxon>Endopterygota</taxon>
        <taxon>Diptera</taxon>
        <taxon>Brachycera</taxon>
        <taxon>Muscomorpha</taxon>
        <taxon>Ephydroidea</taxon>
        <taxon>Drosophilidae</taxon>
        <taxon>Drosophila</taxon>
    </lineage>
</organism>